<reference evidence="1 2" key="1">
    <citation type="journal article" date="2016" name="Sci. Rep.">
        <title>Evaluation of genetic diversity among strains of the human gut commensal Bifidobacterium adolescentis.</title>
        <authorList>
            <person name="Duranti S."/>
            <person name="Milani C."/>
            <person name="Lugli G.A."/>
            <person name="Mancabelli L."/>
            <person name="Turroni F."/>
            <person name="Ferrario C."/>
            <person name="Mangifesta M."/>
            <person name="Viappiani A."/>
            <person name="Sanchez B."/>
            <person name="Margolles A."/>
            <person name="van Sinderen D."/>
            <person name="Ventura M."/>
        </authorList>
    </citation>
    <scope>NUCLEOTIDE SEQUENCE [LARGE SCALE GENOMIC DNA]</scope>
    <source>
        <strain evidence="1 2">487B</strain>
    </source>
</reference>
<evidence type="ECO:0000313" key="1">
    <source>
        <dbReference type="EMBL" id="OSG84532.1"/>
    </source>
</evidence>
<proteinExistence type="predicted"/>
<name>A0A1X2YQU3_BIFAD</name>
<dbReference type="Proteomes" id="UP000193377">
    <property type="component" value="Unassembled WGS sequence"/>
</dbReference>
<accession>A0A1X2YQU3</accession>
<comment type="caution">
    <text evidence="1">The sequence shown here is derived from an EMBL/GenBank/DDBJ whole genome shotgun (WGS) entry which is preliminary data.</text>
</comment>
<gene>
    <name evidence="1" type="ORF">B0487_2196</name>
</gene>
<dbReference type="EMBL" id="LNKD01000009">
    <property type="protein sequence ID" value="OSG84532.1"/>
    <property type="molecule type" value="Genomic_DNA"/>
</dbReference>
<protein>
    <submittedName>
        <fullName evidence="1">Uncharacterized protein</fullName>
    </submittedName>
</protein>
<organism evidence="1 2">
    <name type="scientific">Bifidobacterium adolescentis</name>
    <dbReference type="NCBI Taxonomy" id="1680"/>
    <lineage>
        <taxon>Bacteria</taxon>
        <taxon>Bacillati</taxon>
        <taxon>Actinomycetota</taxon>
        <taxon>Actinomycetes</taxon>
        <taxon>Bifidobacteriales</taxon>
        <taxon>Bifidobacteriaceae</taxon>
        <taxon>Bifidobacterium</taxon>
    </lineage>
</organism>
<sequence length="65" mass="7528">MVPDKKYYKLLHEKGGLGSDTVIVSSDTFRGKPYLTIDFSDCTEHKQFSIDLNELEKWKEMLDAD</sequence>
<evidence type="ECO:0000313" key="2">
    <source>
        <dbReference type="Proteomes" id="UP000193377"/>
    </source>
</evidence>
<dbReference type="AlphaFoldDB" id="A0A1X2YQU3"/>
<dbReference type="RefSeq" id="WP_085393626.1">
    <property type="nucleotide sequence ID" value="NZ_JAHOIY010000004.1"/>
</dbReference>